<feature type="compositionally biased region" description="Basic and acidic residues" evidence="2">
    <location>
        <begin position="547"/>
        <end position="568"/>
    </location>
</feature>
<feature type="compositionally biased region" description="Basic residues" evidence="2">
    <location>
        <begin position="75"/>
        <end position="85"/>
    </location>
</feature>
<proteinExistence type="predicted"/>
<feature type="compositionally biased region" description="Polar residues" evidence="2">
    <location>
        <begin position="443"/>
        <end position="466"/>
    </location>
</feature>
<feature type="compositionally biased region" description="Polar residues" evidence="2">
    <location>
        <begin position="223"/>
        <end position="235"/>
    </location>
</feature>
<feature type="compositionally biased region" description="Basic and acidic residues" evidence="2">
    <location>
        <begin position="504"/>
        <end position="514"/>
    </location>
</feature>
<evidence type="ECO:0000313" key="3">
    <source>
        <dbReference type="EMBL" id="KAF9332276.1"/>
    </source>
</evidence>
<feature type="compositionally biased region" description="Polar residues" evidence="2">
    <location>
        <begin position="161"/>
        <end position="178"/>
    </location>
</feature>
<accession>A0A9P5VMP0</accession>
<feature type="compositionally biased region" description="Basic residues" evidence="2">
    <location>
        <begin position="479"/>
        <end position="488"/>
    </location>
</feature>
<feature type="compositionally biased region" description="Low complexity" evidence="2">
    <location>
        <begin position="682"/>
        <end position="693"/>
    </location>
</feature>
<dbReference type="Proteomes" id="UP000696485">
    <property type="component" value="Unassembled WGS sequence"/>
</dbReference>
<evidence type="ECO:0000256" key="1">
    <source>
        <dbReference type="SAM" id="Coils"/>
    </source>
</evidence>
<comment type="caution">
    <text evidence="3">The sequence shown here is derived from an EMBL/GenBank/DDBJ whole genome shotgun (WGS) entry which is preliminary data.</text>
</comment>
<feature type="compositionally biased region" description="Acidic residues" evidence="2">
    <location>
        <begin position="625"/>
        <end position="640"/>
    </location>
</feature>
<feature type="region of interest" description="Disordered" evidence="2">
    <location>
        <begin position="429"/>
        <end position="712"/>
    </location>
</feature>
<keyword evidence="4" id="KW-1185">Reference proteome</keyword>
<feature type="compositionally biased region" description="Polar residues" evidence="2">
    <location>
        <begin position="137"/>
        <end position="148"/>
    </location>
</feature>
<dbReference type="EMBL" id="JAAAUY010000270">
    <property type="protein sequence ID" value="KAF9332276.1"/>
    <property type="molecule type" value="Genomic_DNA"/>
</dbReference>
<feature type="compositionally biased region" description="Low complexity" evidence="2">
    <location>
        <begin position="185"/>
        <end position="195"/>
    </location>
</feature>
<evidence type="ECO:0000313" key="4">
    <source>
        <dbReference type="Proteomes" id="UP000696485"/>
    </source>
</evidence>
<sequence length="928" mass="104088">MQSNYIYQLPISNIAYHVCNREEDLDTTQEISRRAFQRTMDSYHEHEQLADVFQVELDKQQLLTRERKEREKMLKQNKHKSKRQNRSQSQQPHPHPPHPSYPHRHLYSALFPSSSTFLPSHEHLPPHDQKRPRRLSDISNNGYGSNATRMPKVHDDDRTRSSPNDPSRSFDRSQSSTPAYPLTPSPRLTPSSHPSNDLEASGSAQPDSTSSTPSKDTPSISTHTPTLPNLSSTGCTRKKRKQAIPVRSSVIDRIPGITLRIQPDRQGEQLQVEILKNLEDYPRRSSEISGEPNATPQAQAMQDMAKIKESIESGRPGYAMFPPGHFGSSHPYPESLAHAYQDLDLQARRSSEFFEGRVTKENSSASLEWMSSMESLMAHHEMLESRAQPLSWETFSTRECVVNKVIGKHDHDLELLEEVVQDAVARQHYNNSTSPSNDRDSEPANSPTTNPQRKSSSSMHTRTSKPLTGPAPSAPSKSRAIRTTRSRVHGTEKDGKDNGPQLVEAHEDIELILKEKRRKKRQERERLSSRASSTATHIEGDDDDEHDSQTRESSTDKSADHDMDGQHSDEDEDDGDVRMVSYGKQTSRRRGWDENDSISEVSLGTPRNKSSKRPRSGDSSRASTEMDESSEGDNDAEDDPDYKNRNIKSAAIAPRSQAMRPPQKPHEDNHVPTGASDPNATSRSGKSSISSTPPLTPTKPTHEPSNKTRARAKSFSSTIVATEQSNFFESALASIALKRKETLAKRKAEELKRETDAKTEELKREMEAKAQELKRETEANTQRQLKELQAQKIEASNLPKSSKSLPGRVLRRTRLADSTDTAVDPDCTSCRLELSPSDKIAWKSATEDGEIKLPKTWGSHAILCTACRLQYLDHHTRCTACFYVPVKEEMDTGGSSCSRCKFGTWLNESAHIGASSARLRKNTSDVTL</sequence>
<evidence type="ECO:0000256" key="2">
    <source>
        <dbReference type="SAM" id="MobiDB-lite"/>
    </source>
</evidence>
<gene>
    <name evidence="3" type="ORF">BG006_004861</name>
</gene>
<reference evidence="3" key="1">
    <citation type="journal article" date="2020" name="Fungal Divers.">
        <title>Resolving the Mortierellaceae phylogeny through synthesis of multi-gene phylogenetics and phylogenomics.</title>
        <authorList>
            <person name="Vandepol N."/>
            <person name="Liber J."/>
            <person name="Desiro A."/>
            <person name="Na H."/>
            <person name="Kennedy M."/>
            <person name="Barry K."/>
            <person name="Grigoriev I.V."/>
            <person name="Miller A.N."/>
            <person name="O'Donnell K."/>
            <person name="Stajich J.E."/>
            <person name="Bonito G."/>
        </authorList>
    </citation>
    <scope>NUCLEOTIDE SEQUENCE</scope>
    <source>
        <strain evidence="3">NVP1</strain>
    </source>
</reference>
<feature type="compositionally biased region" description="Low complexity" evidence="2">
    <location>
        <begin position="206"/>
        <end position="222"/>
    </location>
</feature>
<feature type="region of interest" description="Disordered" evidence="2">
    <location>
        <begin position="72"/>
        <end position="247"/>
    </location>
</feature>
<keyword evidence="1" id="KW-0175">Coiled coil</keyword>
<dbReference type="AlphaFoldDB" id="A0A9P5VMP0"/>
<protein>
    <submittedName>
        <fullName evidence="3">Uncharacterized protein</fullName>
    </submittedName>
</protein>
<feature type="compositionally biased region" description="Basic and acidic residues" evidence="2">
    <location>
        <begin position="120"/>
        <end position="129"/>
    </location>
</feature>
<organism evidence="3 4">
    <name type="scientific">Podila minutissima</name>
    <dbReference type="NCBI Taxonomy" id="64525"/>
    <lineage>
        <taxon>Eukaryota</taxon>
        <taxon>Fungi</taxon>
        <taxon>Fungi incertae sedis</taxon>
        <taxon>Mucoromycota</taxon>
        <taxon>Mortierellomycotina</taxon>
        <taxon>Mortierellomycetes</taxon>
        <taxon>Mortierellales</taxon>
        <taxon>Mortierellaceae</taxon>
        <taxon>Podila</taxon>
    </lineage>
</organism>
<name>A0A9P5VMP0_9FUNG</name>
<feature type="compositionally biased region" description="Polar residues" evidence="2">
    <location>
        <begin position="598"/>
        <end position="608"/>
    </location>
</feature>
<feature type="coiled-coil region" evidence="1">
    <location>
        <begin position="745"/>
        <end position="798"/>
    </location>
</feature>